<proteinExistence type="predicted"/>
<dbReference type="Pfam" id="PF14276">
    <property type="entry name" value="DUF4363"/>
    <property type="match status" value="1"/>
</dbReference>
<sequence>MKRMAAAVVLLAASLGLCFAGSHVTARLTNQLDGTLSDARTAALQNDRKTAYRLSLQAKKDWENAHETLCTFQPHSRLESVDQTLATLPDLAKAENLEQFASECARGEVLAKNLREGELPLLQNIL</sequence>
<dbReference type="Proteomes" id="UP001300604">
    <property type="component" value="Chromosome"/>
</dbReference>
<name>A0AA97DB07_9FIRM</name>
<dbReference type="EMBL" id="CP135996">
    <property type="protein sequence ID" value="WOC33544.1"/>
    <property type="molecule type" value="Genomic_DNA"/>
</dbReference>
<evidence type="ECO:0000256" key="1">
    <source>
        <dbReference type="SAM" id="SignalP"/>
    </source>
</evidence>
<organism evidence="2 3">
    <name type="scientific">Caproicibacterium argilliputei</name>
    <dbReference type="NCBI Taxonomy" id="3030016"/>
    <lineage>
        <taxon>Bacteria</taxon>
        <taxon>Bacillati</taxon>
        <taxon>Bacillota</taxon>
        <taxon>Clostridia</taxon>
        <taxon>Eubacteriales</taxon>
        <taxon>Oscillospiraceae</taxon>
        <taxon>Caproicibacterium</taxon>
    </lineage>
</organism>
<dbReference type="RefSeq" id="WP_275846042.1">
    <property type="nucleotide sequence ID" value="NZ_CP135996.1"/>
</dbReference>
<reference evidence="3" key="2">
    <citation type="submission" date="2024-06" db="EMBL/GenBank/DDBJ databases">
        <title>Caproicibacterium argilliputei sp. nov, a novel caproic acid producing anaerobic bacterium isolated from pit mud.</title>
        <authorList>
            <person name="Zeng C."/>
        </authorList>
    </citation>
    <scope>NUCLEOTIDE SEQUENCE [LARGE SCALE GENOMIC DNA]</scope>
    <source>
        <strain evidence="3">ZCY20-5</strain>
    </source>
</reference>
<evidence type="ECO:0000313" key="3">
    <source>
        <dbReference type="Proteomes" id="UP001300604"/>
    </source>
</evidence>
<evidence type="ECO:0000313" key="2">
    <source>
        <dbReference type="EMBL" id="WOC33544.1"/>
    </source>
</evidence>
<gene>
    <name evidence="2" type="ORF">PXC00_06665</name>
</gene>
<keyword evidence="1" id="KW-0732">Signal</keyword>
<dbReference type="KEGG" id="carl:PXC00_06665"/>
<protein>
    <submittedName>
        <fullName evidence="2">DUF4363 family protein</fullName>
    </submittedName>
</protein>
<reference evidence="2 3" key="1">
    <citation type="submission" date="2024-06" db="EMBL/GenBank/DDBJ databases">
        <title>Caproicibacterium argilliputei sp. nov, a novel caproic acid producing anaerobic bacterium isolated from pit mud.</title>
        <authorList>
            <person name="Xia S."/>
        </authorList>
    </citation>
    <scope>NUCLEOTIDE SEQUENCE [LARGE SCALE GENOMIC DNA]</scope>
    <source>
        <strain evidence="2 3">ZCY20-5</strain>
    </source>
</reference>
<feature type="signal peptide" evidence="1">
    <location>
        <begin position="1"/>
        <end position="20"/>
    </location>
</feature>
<feature type="chain" id="PRO_5041635604" evidence="1">
    <location>
        <begin position="21"/>
        <end position="126"/>
    </location>
</feature>
<reference evidence="3" key="3">
    <citation type="submission" date="2024-06" db="EMBL/GenBank/DDBJ databases">
        <authorList>
            <person name="Zeng C."/>
        </authorList>
    </citation>
    <scope>NUCLEOTIDE SEQUENCE [LARGE SCALE GENOMIC DNA]</scope>
    <source>
        <strain evidence="3">ZCY20-5</strain>
    </source>
</reference>
<keyword evidence="3" id="KW-1185">Reference proteome</keyword>
<dbReference type="InterPro" id="IPR025373">
    <property type="entry name" value="DUF4363"/>
</dbReference>
<accession>A0AA97DB07</accession>
<dbReference type="AlphaFoldDB" id="A0AA97DB07"/>